<name>A0ACC0G446_9ERIC</name>
<accession>A0ACC0G446</accession>
<evidence type="ECO:0000313" key="1">
    <source>
        <dbReference type="EMBL" id="KAI7995299.1"/>
    </source>
</evidence>
<proteinExistence type="predicted"/>
<protein>
    <submittedName>
        <fullName evidence="1">60S ribosomal protein L3-2</fullName>
    </submittedName>
</protein>
<gene>
    <name evidence="1" type="ORF">LOK49_LG11G00945</name>
</gene>
<comment type="caution">
    <text evidence="1">The sequence shown here is derived from an EMBL/GenBank/DDBJ whole genome shotgun (WGS) entry which is preliminary data.</text>
</comment>
<keyword evidence="1" id="KW-0689">Ribosomal protein</keyword>
<dbReference type="EMBL" id="CM045769">
    <property type="protein sequence ID" value="KAI7995299.1"/>
    <property type="molecule type" value="Genomic_DNA"/>
</dbReference>
<reference evidence="1 2" key="1">
    <citation type="journal article" date="2022" name="Plant J.">
        <title>Chromosome-level genome of Camellia lanceoleosa provides a valuable resource for understanding genome evolution and self-incompatibility.</title>
        <authorList>
            <person name="Gong W."/>
            <person name="Xiao S."/>
            <person name="Wang L."/>
            <person name="Liao Z."/>
            <person name="Chang Y."/>
            <person name="Mo W."/>
            <person name="Hu G."/>
            <person name="Li W."/>
            <person name="Zhao G."/>
            <person name="Zhu H."/>
            <person name="Hu X."/>
            <person name="Ji K."/>
            <person name="Xiang X."/>
            <person name="Song Q."/>
            <person name="Yuan D."/>
            <person name="Jin S."/>
            <person name="Zhang L."/>
        </authorList>
    </citation>
    <scope>NUCLEOTIDE SEQUENCE [LARGE SCALE GENOMIC DNA]</scope>
    <source>
        <strain evidence="1">SQ_2022a</strain>
    </source>
</reference>
<evidence type="ECO:0000313" key="2">
    <source>
        <dbReference type="Proteomes" id="UP001060215"/>
    </source>
</evidence>
<dbReference type="Proteomes" id="UP001060215">
    <property type="component" value="Chromosome 12"/>
</dbReference>
<organism evidence="1 2">
    <name type="scientific">Camellia lanceoleosa</name>
    <dbReference type="NCBI Taxonomy" id="1840588"/>
    <lineage>
        <taxon>Eukaryota</taxon>
        <taxon>Viridiplantae</taxon>
        <taxon>Streptophyta</taxon>
        <taxon>Embryophyta</taxon>
        <taxon>Tracheophyta</taxon>
        <taxon>Spermatophyta</taxon>
        <taxon>Magnoliopsida</taxon>
        <taxon>eudicotyledons</taxon>
        <taxon>Gunneridae</taxon>
        <taxon>Pentapetalae</taxon>
        <taxon>asterids</taxon>
        <taxon>Ericales</taxon>
        <taxon>Theaceae</taxon>
        <taxon>Camellia</taxon>
    </lineage>
</organism>
<sequence length="66" mass="7806">MSHRKFEHGSLGFLPRKRAAHHKGKCILGFFSYIIIILLKMMDDLMKLKRALAKVIFREFGEHTEY</sequence>
<keyword evidence="1" id="KW-0687">Ribonucleoprotein</keyword>
<keyword evidence="2" id="KW-1185">Reference proteome</keyword>